<dbReference type="GO" id="GO:0006310">
    <property type="term" value="P:DNA recombination"/>
    <property type="evidence" value="ECO:0007669"/>
    <property type="project" value="UniProtKB-KW"/>
</dbReference>
<keyword evidence="17" id="KW-0917">Virion maturation</keyword>
<keyword evidence="16" id="KW-0239">DNA-directed DNA polymerase</keyword>
<keyword evidence="12" id="KW-0460">Magnesium</keyword>
<keyword evidence="3" id="KW-1188">Viral release from host cell</keyword>
<gene>
    <name evidence="23" type="ORF">UHOR_07872</name>
</gene>
<evidence type="ECO:0000313" key="23">
    <source>
        <dbReference type="EMBL" id="CCF50282.1"/>
    </source>
</evidence>
<dbReference type="STRING" id="1128400.I2FTN9"/>
<keyword evidence="4" id="KW-0645">Protease</keyword>
<keyword evidence="2" id="KW-0815">Transposition</keyword>
<dbReference type="InterPro" id="IPR039537">
    <property type="entry name" value="Retrotran_Ty1/copia-like"/>
</dbReference>
<comment type="caution">
    <text evidence="23">The sequence shown here is derived from an EMBL/GenBank/DDBJ whole genome shotgun (WGS) entry which is preliminary data.</text>
</comment>
<evidence type="ECO:0000256" key="17">
    <source>
        <dbReference type="ARBA" id="ARBA00023113"/>
    </source>
</evidence>
<evidence type="ECO:0000256" key="9">
    <source>
        <dbReference type="ARBA" id="ARBA00022759"/>
    </source>
</evidence>
<dbReference type="GO" id="GO:0015074">
    <property type="term" value="P:DNA integration"/>
    <property type="evidence" value="ECO:0007669"/>
    <property type="project" value="UniProtKB-KW"/>
</dbReference>
<evidence type="ECO:0000256" key="11">
    <source>
        <dbReference type="ARBA" id="ARBA00022840"/>
    </source>
</evidence>
<keyword evidence="8" id="KW-0547">Nucleotide-binding</keyword>
<evidence type="ECO:0000256" key="10">
    <source>
        <dbReference type="ARBA" id="ARBA00022801"/>
    </source>
</evidence>
<dbReference type="PANTHER" id="PTHR42648:SF11">
    <property type="entry name" value="TRANSPOSON TY4-P GAG-POL POLYPROTEIN"/>
    <property type="match status" value="1"/>
</dbReference>
<comment type="catalytic activity">
    <reaction evidence="19">
        <text>DNA(n) + a 2'-deoxyribonucleoside 5'-triphosphate = DNA(n+1) + diphosphate</text>
        <dbReference type="Rhea" id="RHEA:22508"/>
        <dbReference type="Rhea" id="RHEA-COMP:17339"/>
        <dbReference type="Rhea" id="RHEA-COMP:17340"/>
        <dbReference type="ChEBI" id="CHEBI:33019"/>
        <dbReference type="ChEBI" id="CHEBI:61560"/>
        <dbReference type="ChEBI" id="CHEBI:173112"/>
        <dbReference type="EC" id="2.7.7.49"/>
    </reaction>
</comment>
<evidence type="ECO:0000313" key="24">
    <source>
        <dbReference type="Proteomes" id="UP000006174"/>
    </source>
</evidence>
<dbReference type="InterPro" id="IPR036397">
    <property type="entry name" value="RNaseH_sf"/>
</dbReference>
<dbReference type="GO" id="GO:0003723">
    <property type="term" value="F:RNA binding"/>
    <property type="evidence" value="ECO:0007669"/>
    <property type="project" value="UniProtKB-KW"/>
</dbReference>
<keyword evidence="6" id="KW-0540">Nuclease</keyword>
<dbReference type="HOGENOM" id="CLU_373474_0_0_1"/>
<dbReference type="Gene3D" id="3.30.420.10">
    <property type="entry name" value="Ribonuclease H-like superfamily/Ribonuclease H"/>
    <property type="match status" value="1"/>
</dbReference>
<keyword evidence="18" id="KW-0233">DNA recombination</keyword>
<dbReference type="SUPFAM" id="SSF53098">
    <property type="entry name" value="Ribonuclease H-like"/>
    <property type="match status" value="1"/>
</dbReference>
<dbReference type="PROSITE" id="PS50994">
    <property type="entry name" value="INTEGRASE"/>
    <property type="match status" value="1"/>
</dbReference>
<feature type="domain" description="Integrase catalytic" evidence="22">
    <location>
        <begin position="346"/>
        <end position="513"/>
    </location>
</feature>
<dbReference type="EMBL" id="CAGI01000153">
    <property type="protein sequence ID" value="CCF50282.1"/>
    <property type="molecule type" value="Genomic_DNA"/>
</dbReference>
<dbReference type="PANTHER" id="PTHR42648">
    <property type="entry name" value="TRANSPOSASE, PUTATIVE-RELATED"/>
    <property type="match status" value="1"/>
</dbReference>
<name>I2FTN9_USTHO</name>
<organism evidence="23 24">
    <name type="scientific">Ustilago hordei</name>
    <name type="common">Barley covered smut fungus</name>
    <dbReference type="NCBI Taxonomy" id="120017"/>
    <lineage>
        <taxon>Eukaryota</taxon>
        <taxon>Fungi</taxon>
        <taxon>Dikarya</taxon>
        <taxon>Basidiomycota</taxon>
        <taxon>Ustilaginomycotina</taxon>
        <taxon>Ustilaginomycetes</taxon>
        <taxon>Ustilaginales</taxon>
        <taxon>Ustilaginaceae</taxon>
        <taxon>Ustilago</taxon>
    </lineage>
</organism>
<evidence type="ECO:0000256" key="2">
    <source>
        <dbReference type="ARBA" id="ARBA00022578"/>
    </source>
</evidence>
<accession>I2FTN9</accession>
<feature type="region of interest" description="Disordered" evidence="21">
    <location>
        <begin position="1"/>
        <end position="28"/>
    </location>
</feature>
<evidence type="ECO:0000256" key="12">
    <source>
        <dbReference type="ARBA" id="ARBA00022842"/>
    </source>
</evidence>
<feature type="compositionally biased region" description="Basic and acidic residues" evidence="21">
    <location>
        <begin position="570"/>
        <end position="580"/>
    </location>
</feature>
<comment type="catalytic activity">
    <reaction evidence="20">
        <text>DNA(n) + a 2'-deoxyribonucleoside 5'-triphosphate = DNA(n+1) + diphosphate</text>
        <dbReference type="Rhea" id="RHEA:22508"/>
        <dbReference type="Rhea" id="RHEA-COMP:17339"/>
        <dbReference type="Rhea" id="RHEA-COMP:17340"/>
        <dbReference type="ChEBI" id="CHEBI:33019"/>
        <dbReference type="ChEBI" id="CHEBI:61560"/>
        <dbReference type="ChEBI" id="CHEBI:173112"/>
        <dbReference type="EC" id="2.7.7.7"/>
    </reaction>
</comment>
<protein>
    <recommendedName>
        <fullName evidence="22">Integrase catalytic domain-containing protein</fullName>
    </recommendedName>
</protein>
<dbReference type="GO" id="GO:0003964">
    <property type="term" value="F:RNA-directed DNA polymerase activity"/>
    <property type="evidence" value="ECO:0007669"/>
    <property type="project" value="UniProtKB-KW"/>
</dbReference>
<evidence type="ECO:0000256" key="5">
    <source>
        <dbReference type="ARBA" id="ARBA00022695"/>
    </source>
</evidence>
<keyword evidence="10" id="KW-0378">Hydrolase</keyword>
<feature type="compositionally biased region" description="Polar residues" evidence="21">
    <location>
        <begin position="1"/>
        <end position="16"/>
    </location>
</feature>
<evidence type="ECO:0000256" key="19">
    <source>
        <dbReference type="ARBA" id="ARBA00048173"/>
    </source>
</evidence>
<keyword evidence="13" id="KW-0694">RNA-binding</keyword>
<dbReference type="GO" id="GO:0005524">
    <property type="term" value="F:ATP binding"/>
    <property type="evidence" value="ECO:0007669"/>
    <property type="project" value="UniProtKB-KW"/>
</dbReference>
<keyword evidence="15" id="KW-0695">RNA-directed DNA polymerase</keyword>
<dbReference type="AlphaFoldDB" id="I2FTN9"/>
<evidence type="ECO:0000256" key="14">
    <source>
        <dbReference type="ARBA" id="ARBA00022908"/>
    </source>
</evidence>
<keyword evidence="24" id="KW-1185">Reference proteome</keyword>
<dbReference type="GO" id="GO:0005634">
    <property type="term" value="C:nucleus"/>
    <property type="evidence" value="ECO:0007669"/>
    <property type="project" value="UniProtKB-ARBA"/>
</dbReference>
<evidence type="ECO:0000256" key="1">
    <source>
        <dbReference type="ARBA" id="ARBA00002180"/>
    </source>
</evidence>
<dbReference type="GO" id="GO:0032196">
    <property type="term" value="P:transposition"/>
    <property type="evidence" value="ECO:0007669"/>
    <property type="project" value="UniProtKB-KW"/>
</dbReference>
<dbReference type="eggNOG" id="KOG0017">
    <property type="taxonomic scope" value="Eukaryota"/>
</dbReference>
<evidence type="ECO:0000256" key="4">
    <source>
        <dbReference type="ARBA" id="ARBA00022670"/>
    </source>
</evidence>
<reference evidence="23 24" key="1">
    <citation type="journal article" date="2012" name="Plant Cell">
        <title>Genome comparison of barley and maize smut fungi reveals targeted loss of RNA silencing components and species-specific presence of transposable elements.</title>
        <authorList>
            <person name="Laurie J.D."/>
            <person name="Ali S."/>
            <person name="Linning R."/>
            <person name="Mannhaupt G."/>
            <person name="Wong P."/>
            <person name="Gueldener U."/>
            <person name="Muensterkoetter M."/>
            <person name="Moore R."/>
            <person name="Kahmann R."/>
            <person name="Bakkeren G."/>
            <person name="Schirawski J."/>
        </authorList>
    </citation>
    <scope>NUCLEOTIDE SEQUENCE [LARGE SCALE GENOMIC DNA]</scope>
    <source>
        <strain evidence="24">Uh4875-4</strain>
    </source>
</reference>
<evidence type="ECO:0000256" key="6">
    <source>
        <dbReference type="ARBA" id="ARBA00022722"/>
    </source>
</evidence>
<keyword evidence="5" id="KW-0548">Nucleotidyltransferase</keyword>
<keyword evidence="7" id="KW-0479">Metal-binding</keyword>
<evidence type="ECO:0000256" key="20">
    <source>
        <dbReference type="ARBA" id="ARBA00049244"/>
    </source>
</evidence>
<evidence type="ECO:0000256" key="18">
    <source>
        <dbReference type="ARBA" id="ARBA00023172"/>
    </source>
</evidence>
<evidence type="ECO:0000259" key="22">
    <source>
        <dbReference type="PROSITE" id="PS50994"/>
    </source>
</evidence>
<keyword evidence="9" id="KW-0255">Endonuclease</keyword>
<sequence length="601" mass="67852">MPPCTCNSDAESSDLSNEPHKERAPTAPHRQMLVDFHQRLSCTHDALKEAPKLTTKNWYAWNPHFWGILSNWPTAMKHLDGTVTPEHKKYDCTLDSKLCTILQSSALLAGNNNINYLFVHPTNSEPWKLQDLYCRLKMDLMKMKKITESTLLNNVGKIHMFQANIHKLITDINEHWAKAELMDHRAGDLKTAQANLADGEVKNKEAYCWDLGATDHVTNDKSNLISSSPCTGFVKAASGTKIHIVAVGQAMLKVASHKVLLDNILYVPDSNANLILVKALTNNGAHVTFDSKYVTFELSANETVIGKLNLQTRHYKISQSQHEALVIGPDEGLTDLPECFDNEAKTSRYPLELVHVDLAMHWLMKTEVTCLLIAIDDASSFTYVKPLWAKLDALQVLKEWITYAEIQMGHKLKTLHSDNGGEWVSAAAIHWQNETGLCWQKTLPYTSKQNGRAEQMIRMIREMMITMMHTHHLPQTFWPFTAEAAAFMKNLWPNIQDTDALHYNPRTNIEDFSYDDIDMHDEDLQQPLNDIYCPAPEQGMALEGETLPLEQANDTLKHPDPPGPANTIHKHLDDEPDRGLRSVSSPIPSNQASDSSEEHAY</sequence>
<dbReference type="InterPro" id="IPR054722">
    <property type="entry name" value="PolX-like_BBD"/>
</dbReference>
<dbReference type="InterPro" id="IPR012337">
    <property type="entry name" value="RNaseH-like_sf"/>
</dbReference>
<dbReference type="GO" id="GO:0003887">
    <property type="term" value="F:DNA-directed DNA polymerase activity"/>
    <property type="evidence" value="ECO:0007669"/>
    <property type="project" value="UniProtKB-KW"/>
</dbReference>
<dbReference type="GO" id="GO:0008233">
    <property type="term" value="F:peptidase activity"/>
    <property type="evidence" value="ECO:0007669"/>
    <property type="project" value="UniProtKB-KW"/>
</dbReference>
<evidence type="ECO:0000256" key="3">
    <source>
        <dbReference type="ARBA" id="ARBA00022612"/>
    </source>
</evidence>
<dbReference type="Pfam" id="PF22936">
    <property type="entry name" value="Pol_BBD"/>
    <property type="match status" value="1"/>
</dbReference>
<dbReference type="Proteomes" id="UP000006174">
    <property type="component" value="Unassembled WGS sequence"/>
</dbReference>
<keyword evidence="16" id="KW-0808">Transferase</keyword>
<dbReference type="GO" id="GO:0004519">
    <property type="term" value="F:endonuclease activity"/>
    <property type="evidence" value="ECO:0007669"/>
    <property type="project" value="UniProtKB-KW"/>
</dbReference>
<dbReference type="InterPro" id="IPR001584">
    <property type="entry name" value="Integrase_cat-core"/>
</dbReference>
<dbReference type="GO" id="GO:0046872">
    <property type="term" value="F:metal ion binding"/>
    <property type="evidence" value="ECO:0007669"/>
    <property type="project" value="UniProtKB-KW"/>
</dbReference>
<feature type="compositionally biased region" description="Polar residues" evidence="21">
    <location>
        <begin position="582"/>
        <end position="594"/>
    </location>
</feature>
<evidence type="ECO:0000256" key="21">
    <source>
        <dbReference type="SAM" id="MobiDB-lite"/>
    </source>
</evidence>
<dbReference type="GO" id="GO:0006508">
    <property type="term" value="P:proteolysis"/>
    <property type="evidence" value="ECO:0007669"/>
    <property type="project" value="UniProtKB-KW"/>
</dbReference>
<evidence type="ECO:0000256" key="13">
    <source>
        <dbReference type="ARBA" id="ARBA00022884"/>
    </source>
</evidence>
<feature type="region of interest" description="Disordered" evidence="21">
    <location>
        <begin position="552"/>
        <end position="601"/>
    </location>
</feature>
<keyword evidence="14" id="KW-0229">DNA integration</keyword>
<dbReference type="OrthoDB" id="3257543at2759"/>
<proteinExistence type="predicted"/>
<evidence type="ECO:0000256" key="7">
    <source>
        <dbReference type="ARBA" id="ARBA00022723"/>
    </source>
</evidence>
<evidence type="ECO:0000256" key="8">
    <source>
        <dbReference type="ARBA" id="ARBA00022741"/>
    </source>
</evidence>
<evidence type="ECO:0000256" key="16">
    <source>
        <dbReference type="ARBA" id="ARBA00022932"/>
    </source>
</evidence>
<comment type="function">
    <text evidence="1">The aspartyl protease (PR) mediates the proteolytic cleavages of the Gag and Gag-Pol polyproteins after assembly of the VLP.</text>
</comment>
<evidence type="ECO:0000256" key="15">
    <source>
        <dbReference type="ARBA" id="ARBA00022918"/>
    </source>
</evidence>
<keyword evidence="11" id="KW-0067">ATP-binding</keyword>